<name>A0A238WKN9_9FLAO</name>
<dbReference type="RefSeq" id="WP_089380959.1">
    <property type="nucleotide sequence ID" value="NZ_FZNT01000003.1"/>
</dbReference>
<keyword evidence="1" id="KW-0732">Signal</keyword>
<feature type="chain" id="PRO_5012737496" evidence="1">
    <location>
        <begin position="29"/>
        <end position="186"/>
    </location>
</feature>
<organism evidence="2 3">
    <name type="scientific">Lutibacter agarilyticus</name>
    <dbReference type="NCBI Taxonomy" id="1109740"/>
    <lineage>
        <taxon>Bacteria</taxon>
        <taxon>Pseudomonadati</taxon>
        <taxon>Bacteroidota</taxon>
        <taxon>Flavobacteriia</taxon>
        <taxon>Flavobacteriales</taxon>
        <taxon>Flavobacteriaceae</taxon>
        <taxon>Lutibacter</taxon>
    </lineage>
</organism>
<dbReference type="OrthoDB" id="1427074at2"/>
<keyword evidence="3" id="KW-1185">Reference proteome</keyword>
<accession>A0A238WKN9</accession>
<proteinExistence type="predicted"/>
<reference evidence="2 3" key="1">
    <citation type="submission" date="2017-06" db="EMBL/GenBank/DDBJ databases">
        <authorList>
            <person name="Kim H.J."/>
            <person name="Triplett B.A."/>
        </authorList>
    </citation>
    <scope>NUCLEOTIDE SEQUENCE [LARGE SCALE GENOMIC DNA]</scope>
    <source>
        <strain evidence="2 3">DSM 29150</strain>
    </source>
</reference>
<dbReference type="AlphaFoldDB" id="A0A238WKN9"/>
<evidence type="ECO:0000313" key="2">
    <source>
        <dbReference type="EMBL" id="SNR46814.1"/>
    </source>
</evidence>
<evidence type="ECO:0000313" key="3">
    <source>
        <dbReference type="Proteomes" id="UP000198384"/>
    </source>
</evidence>
<dbReference type="InterPro" id="IPR026265">
    <property type="entry name" value="LptC"/>
</dbReference>
<dbReference type="EMBL" id="FZNT01000003">
    <property type="protein sequence ID" value="SNR46814.1"/>
    <property type="molecule type" value="Genomic_DNA"/>
</dbReference>
<dbReference type="InterPro" id="IPR010664">
    <property type="entry name" value="LipoPS_assembly_LptC-rel"/>
</dbReference>
<protein>
    <submittedName>
        <fullName evidence="2">LPS export ABC transporter protein LptC</fullName>
    </submittedName>
</protein>
<dbReference type="GO" id="GO:0015221">
    <property type="term" value="F:lipopolysaccharide transmembrane transporter activity"/>
    <property type="evidence" value="ECO:0007669"/>
    <property type="project" value="InterPro"/>
</dbReference>
<dbReference type="Proteomes" id="UP000198384">
    <property type="component" value="Unassembled WGS sequence"/>
</dbReference>
<dbReference type="Gene3D" id="2.60.450.10">
    <property type="entry name" value="Lipopolysaccharide (LPS) transport protein A like domain"/>
    <property type="match status" value="1"/>
</dbReference>
<dbReference type="NCBIfam" id="TIGR04409">
    <property type="entry name" value="LptC_YrbK"/>
    <property type="match status" value="1"/>
</dbReference>
<sequence length="186" mass="21318">MTKSVVNKIKNIVVVLSIAMFFSCTNSAKEVRDFLADKNLPIGESFNVVHKHTDSGRIDVKMKAPLMLDFSNRENHPYTEFPNGIKITTIEVNGDSTTIQGDYAKSYKKTEVSEIKNNVVIINHSQKNKLLTNQIYWDQKTHYFFTEEKFAFYTASDTIYGTGFEASEDLDKWWVKNQTGVITIKE</sequence>
<feature type="signal peptide" evidence="1">
    <location>
        <begin position="1"/>
        <end position="28"/>
    </location>
</feature>
<gene>
    <name evidence="2" type="ORF">SAMN06265371_103300</name>
</gene>
<dbReference type="GO" id="GO:0005886">
    <property type="term" value="C:plasma membrane"/>
    <property type="evidence" value="ECO:0007669"/>
    <property type="project" value="InterPro"/>
</dbReference>
<dbReference type="Pfam" id="PF06835">
    <property type="entry name" value="LptC"/>
    <property type="match status" value="1"/>
</dbReference>
<evidence type="ECO:0000256" key="1">
    <source>
        <dbReference type="SAM" id="SignalP"/>
    </source>
</evidence>
<dbReference type="PROSITE" id="PS51257">
    <property type="entry name" value="PROKAR_LIPOPROTEIN"/>
    <property type="match status" value="1"/>
</dbReference>